<dbReference type="Proteomes" id="UP000240661">
    <property type="component" value="Segment"/>
</dbReference>
<organism evidence="1 2">
    <name type="scientific">Corynebacterium phage Darwin</name>
    <dbReference type="NCBI Taxonomy" id="2047869"/>
    <lineage>
        <taxon>Viruses</taxon>
        <taxon>Duplodnaviria</taxon>
        <taxon>Heunggongvirae</taxon>
        <taxon>Uroviricota</taxon>
        <taxon>Caudoviricetes</taxon>
        <taxon>Zierdtviridae</taxon>
        <taxon>Toshachvirinae</taxon>
        <taxon>Ceetrepovirus</taxon>
        <taxon>Ceetrepovirus darwin</taxon>
        <taxon>Corynebacterium virus Darwin</taxon>
    </lineage>
</organism>
<accession>A0A2H4P8X0</accession>
<evidence type="ECO:0000313" key="2">
    <source>
        <dbReference type="Proteomes" id="UP000240661"/>
    </source>
</evidence>
<sequence length="71" mass="7902">MSYYKFPGGIEAIAISRHLTSNGGQALQYIARSCRLDGNNKHGDPKDDIRKAIDMLVDEYVRLGGEISDLF</sequence>
<evidence type="ECO:0000313" key="1">
    <source>
        <dbReference type="EMBL" id="ATW58539.1"/>
    </source>
</evidence>
<protein>
    <submittedName>
        <fullName evidence="1">Uncharacterized protein</fullName>
    </submittedName>
</protein>
<dbReference type="OrthoDB" id="15708at10239"/>
<reference evidence="1 2" key="1">
    <citation type="submission" date="2017-10" db="EMBL/GenBank/DDBJ databases">
        <authorList>
            <person name="Monti D.L."/>
            <person name="McPhail C.W."/>
            <person name="Foksinska A.M."/>
            <person name="Opsteen S.A."/>
            <person name="Casey K.N."/>
            <person name="Ali S.Y."/>
            <person name="Nguyen D.C."/>
            <person name="Vale K."/>
            <person name="Baghaei N."/>
            <person name="Pratt M.C."/>
            <person name="Page E.F."/>
            <person name="Gosain A.J."/>
            <person name="Castillo S.J."/>
            <person name="Mallepalli N.R."/>
            <person name="Thompson A.L."/>
            <person name="Presedo N.A."/>
            <person name="Murrell A.C."/>
            <person name="Sahawneh K.J."/>
            <person name="Saleeby D.P."/>
            <person name="Stoner T.H."/>
            <person name="Garlena R.A."/>
            <person name="Russell D.A."/>
            <person name="Pope W.H."/>
            <person name="Jacobs-Sera D."/>
            <person name="Hatfull G.F."/>
        </authorList>
    </citation>
    <scope>NUCLEOTIDE SEQUENCE [LARGE SCALE GENOMIC DNA]</scope>
</reference>
<proteinExistence type="predicted"/>
<gene>
    <name evidence="1" type="ORF">SEA_DARWIN_80</name>
</gene>
<name>A0A2H4P8X0_9CAUD</name>
<dbReference type="EMBL" id="MG198777">
    <property type="protein sequence ID" value="ATW58539.1"/>
    <property type="molecule type" value="Genomic_DNA"/>
</dbReference>
<keyword evidence="2" id="KW-1185">Reference proteome</keyword>